<dbReference type="GO" id="GO:0008360">
    <property type="term" value="P:regulation of cell shape"/>
    <property type="evidence" value="ECO:0007669"/>
    <property type="project" value="UniProtKB-KW"/>
</dbReference>
<protein>
    <submittedName>
        <fullName evidence="8">Rod shape-determining protein MreD</fullName>
    </submittedName>
</protein>
<keyword evidence="7" id="KW-0472">Membrane</keyword>
<dbReference type="KEGG" id="bmeg:BG04_1659"/>
<dbReference type="Proteomes" id="UP000031829">
    <property type="component" value="Chromosome"/>
</dbReference>
<evidence type="ECO:0000256" key="6">
    <source>
        <dbReference type="ARBA" id="ARBA00022989"/>
    </source>
</evidence>
<evidence type="ECO:0000313" key="9">
    <source>
        <dbReference type="Proteomes" id="UP000031829"/>
    </source>
</evidence>
<keyword evidence="5" id="KW-0133">Cell shape</keyword>
<evidence type="ECO:0000256" key="4">
    <source>
        <dbReference type="ARBA" id="ARBA00022692"/>
    </source>
</evidence>
<name>A0A0B6AC67_PRIM2</name>
<dbReference type="GeneID" id="93645124"/>
<sequence length="172" mass="19910">MKRFVLPILVLVVFMFESIFVNFVAMASPWRDWILSPHFVVVVLAFMSVYYHPKQAMLYGVILGFMYDIAFTDVLGVYALGLPAVCYIVSKLMKIFQQNTLIVICMSLLAVAIIEFYVYGINSIINISDMTIGRFLQERFYATIILNAIFALIFAFPLQRCFQYFAKFIDER</sequence>
<evidence type="ECO:0000256" key="7">
    <source>
        <dbReference type="ARBA" id="ARBA00023136"/>
    </source>
</evidence>
<evidence type="ECO:0000256" key="1">
    <source>
        <dbReference type="ARBA" id="ARBA00004651"/>
    </source>
</evidence>
<gene>
    <name evidence="8" type="primary">mreD</name>
    <name evidence="8" type="ORF">BG04_1659</name>
</gene>
<proteinExistence type="inferred from homology"/>
<accession>A0A0B6AC67</accession>
<comment type="subcellular location">
    <subcellularLocation>
        <location evidence="1">Cell membrane</location>
        <topology evidence="1">Multi-pass membrane protein</topology>
    </subcellularLocation>
</comment>
<dbReference type="HOGENOM" id="CLU_121959_1_1_9"/>
<reference evidence="8 9" key="1">
    <citation type="journal article" date="2015" name="Genome Announc.">
        <title>Complete genome sequences for 35 biothreat assay-relevant bacillus species.</title>
        <authorList>
            <person name="Johnson S.L."/>
            <person name="Daligault H.E."/>
            <person name="Davenport K.W."/>
            <person name="Jaissle J."/>
            <person name="Frey K.G."/>
            <person name="Ladner J.T."/>
            <person name="Broomall S.M."/>
            <person name="Bishop-Lilly K.A."/>
            <person name="Bruce D.C."/>
            <person name="Gibbons H.S."/>
            <person name="Coyne S.R."/>
            <person name="Lo C.C."/>
            <person name="Meincke L."/>
            <person name="Munk A.C."/>
            <person name="Koroleva G.I."/>
            <person name="Rosenzweig C.N."/>
            <person name="Palacios G.F."/>
            <person name="Redden C.L."/>
            <person name="Minogue T.D."/>
            <person name="Chain P.S."/>
        </authorList>
    </citation>
    <scope>NUCLEOTIDE SEQUENCE [LARGE SCALE GENOMIC DNA]</scope>
    <source>
        <strain evidence="9">ATCC 14581 / DSM 32 / JCM 2506 / NBRC 15308 / NCIMB 9376 / NCTC 10342 / NRRL B-14308 / VKM B-512</strain>
    </source>
</reference>
<dbReference type="RefSeq" id="WP_013059343.1">
    <property type="nucleotide sequence ID" value="NZ_BCVB01000008.1"/>
</dbReference>
<dbReference type="GO" id="GO:0005886">
    <property type="term" value="C:plasma membrane"/>
    <property type="evidence" value="ECO:0007669"/>
    <property type="project" value="UniProtKB-SubCell"/>
</dbReference>
<dbReference type="NCBIfam" id="TIGR03426">
    <property type="entry name" value="shape_MreD"/>
    <property type="match status" value="1"/>
</dbReference>
<evidence type="ECO:0000256" key="3">
    <source>
        <dbReference type="ARBA" id="ARBA00022475"/>
    </source>
</evidence>
<organism evidence="8 9">
    <name type="scientific">Priestia megaterium (strain ATCC 14581 / DSM 32 / CCUG 1817 / JCM 2506 / NBRC 15308 / NCIMB 9376 / NCTC 10342 / NRRL B-14308 / VKM B-512 / Ford 19)</name>
    <name type="common">Bacillus megaterium</name>
    <dbReference type="NCBI Taxonomy" id="1348623"/>
    <lineage>
        <taxon>Bacteria</taxon>
        <taxon>Bacillati</taxon>
        <taxon>Bacillota</taxon>
        <taxon>Bacilli</taxon>
        <taxon>Bacillales</taxon>
        <taxon>Bacillaceae</taxon>
        <taxon>Priestia</taxon>
    </lineage>
</organism>
<dbReference type="AlphaFoldDB" id="A0A0B6AC67"/>
<keyword evidence="6" id="KW-1133">Transmembrane helix</keyword>
<dbReference type="EMBL" id="CP009920">
    <property type="protein sequence ID" value="AJI21136.1"/>
    <property type="molecule type" value="Genomic_DNA"/>
</dbReference>
<evidence type="ECO:0000256" key="5">
    <source>
        <dbReference type="ARBA" id="ARBA00022960"/>
    </source>
</evidence>
<dbReference type="Pfam" id="PF04093">
    <property type="entry name" value="MreD"/>
    <property type="match status" value="1"/>
</dbReference>
<keyword evidence="4" id="KW-0812">Transmembrane</keyword>
<keyword evidence="3" id="KW-1003">Cell membrane</keyword>
<evidence type="ECO:0000256" key="2">
    <source>
        <dbReference type="ARBA" id="ARBA00007776"/>
    </source>
</evidence>
<comment type="similarity">
    <text evidence="2">Belongs to the MreD family.</text>
</comment>
<dbReference type="InterPro" id="IPR007227">
    <property type="entry name" value="Cell_shape_determining_MreD"/>
</dbReference>
<evidence type="ECO:0000313" key="8">
    <source>
        <dbReference type="EMBL" id="AJI21136.1"/>
    </source>
</evidence>